<sequence>MDPPPATRAASRRRDRRRRLRQRQRAAAATKTKVGAAVLAVEPQSAAVTTPVASIGPAATPASRGRKRRRPRRRRGRNAGAAGVSDEPPAASPVPVPDAPQASCNLEAMASRLSDNVLQTMTEKIMRSDKTSKRNFQHGNEALKDSVAEGAACSSLARREHSTRENGASRSKILKRSNVKSPVDSCTEQGTDMDYHKMKSADLLGNLEEVYQERTCLGYCSSQKLEEYWENENVSSLNSSSLQAGKKRKKRRGRKKHNRRKKANLQDSPASTAADNSGLVTFSENCTSALKLEEQRKKQDQNKTSMTNLLLINNAKRSEPFDVNLEGAIEKSCELAKNSFDNTLENRYELAKNSFDNTLENRYELAKSNSDYINMVRNGLQEQDLACLSNSHNVNYLKPSHLAEEYTEKLKHVFSLGKSLRPPKKKLLILDLNGLLVDINEDYHNAHMADAKMFIYDNISFLSVFRRPYCDDFLNFCALNFELGIWSSRKKENVDSVVNIVMSEFKPHLLFCWYVQDMSKCTFTGHKTLENKHKPLVLKELRKLWNVEEQDLPWEVGDYSPSNTLLVDDSPYKALRNPVFVQPLMPSFSKFTYTEYETPTAFLYLVQPHTAIFPHSYSYLNWNDDSLGPNGDLRVYLQNLAAADNVQHFVRDNPFGQPFITESDPHWNFYAQIADRGRAPLTCCA</sequence>
<feature type="compositionally biased region" description="Polar residues" evidence="1">
    <location>
        <begin position="265"/>
        <end position="277"/>
    </location>
</feature>
<dbReference type="InterPro" id="IPR004274">
    <property type="entry name" value="FCP1_dom"/>
</dbReference>
<gene>
    <name evidence="2" type="ORF">ZEAMMB73_Zm00001d013253</name>
</gene>
<accession>A0A1D6GGV4</accession>
<feature type="compositionally biased region" description="Low complexity" evidence="1">
    <location>
        <begin position="78"/>
        <end position="89"/>
    </location>
</feature>
<dbReference type="InterPro" id="IPR036412">
    <property type="entry name" value="HAD-like_sf"/>
</dbReference>
<feature type="compositionally biased region" description="Basic residues" evidence="1">
    <location>
        <begin position="245"/>
        <end position="263"/>
    </location>
</feature>
<evidence type="ECO:0000313" key="2">
    <source>
        <dbReference type="EMBL" id="AQK62772.1"/>
    </source>
</evidence>
<dbReference type="EMBL" id="CM000781">
    <property type="protein sequence ID" value="AQK62772.1"/>
    <property type="molecule type" value="Genomic_DNA"/>
</dbReference>
<dbReference type="Pfam" id="PF03031">
    <property type="entry name" value="NIF"/>
    <property type="match status" value="1"/>
</dbReference>
<evidence type="ECO:0000256" key="1">
    <source>
        <dbReference type="SAM" id="MobiDB-lite"/>
    </source>
</evidence>
<keyword evidence="2" id="KW-0378">Hydrolase</keyword>
<dbReference type="ExpressionAtlas" id="A0A1D6GGV4">
    <property type="expression patterns" value="baseline and differential"/>
</dbReference>
<dbReference type="InParanoid" id="A0A1D6GGV4"/>
<dbReference type="SMART" id="SM00577">
    <property type="entry name" value="CPDc"/>
    <property type="match status" value="1"/>
</dbReference>
<dbReference type="IntAct" id="A0A1D6GGV4">
    <property type="interactions" value="1"/>
</dbReference>
<dbReference type="SUPFAM" id="SSF56784">
    <property type="entry name" value="HAD-like"/>
    <property type="match status" value="1"/>
</dbReference>
<protein>
    <submittedName>
        <fullName evidence="2">Haloacid dehalogenase-like hydrolase (HAD) superfamily protein</fullName>
    </submittedName>
</protein>
<name>A0A1D6GGV4_MAIZE</name>
<dbReference type="InterPro" id="IPR050365">
    <property type="entry name" value="TIM50"/>
</dbReference>
<dbReference type="PROSITE" id="PS50969">
    <property type="entry name" value="FCP1"/>
    <property type="match status" value="1"/>
</dbReference>
<feature type="compositionally biased region" description="Basic residues" evidence="1">
    <location>
        <begin position="10"/>
        <end position="24"/>
    </location>
</feature>
<dbReference type="PANTHER" id="PTHR12210">
    <property type="entry name" value="DULLARD PROTEIN PHOSPHATASE"/>
    <property type="match status" value="1"/>
</dbReference>
<proteinExistence type="predicted"/>
<dbReference type="AlphaFoldDB" id="A0A1D6GGV4"/>
<feature type="region of interest" description="Disordered" evidence="1">
    <location>
        <begin position="236"/>
        <end position="277"/>
    </location>
</feature>
<dbReference type="GO" id="GO:0016787">
    <property type="term" value="F:hydrolase activity"/>
    <property type="evidence" value="ECO:0007669"/>
    <property type="project" value="UniProtKB-KW"/>
</dbReference>
<dbReference type="FunFam" id="3.40.50.1000:FF:000562">
    <property type="match status" value="1"/>
</dbReference>
<dbReference type="Gene3D" id="3.40.50.1000">
    <property type="entry name" value="HAD superfamily/HAD-like"/>
    <property type="match status" value="1"/>
</dbReference>
<reference evidence="2" key="1">
    <citation type="submission" date="2015-12" db="EMBL/GenBank/DDBJ databases">
        <title>Update maize B73 reference genome by single molecule sequencing technologies.</title>
        <authorList>
            <consortium name="Maize Genome Sequencing Project"/>
            <person name="Ware D."/>
        </authorList>
    </citation>
    <scope>NUCLEOTIDE SEQUENCE</scope>
    <source>
        <tissue evidence="2">Seedling</tissue>
    </source>
</reference>
<organism evidence="2">
    <name type="scientific">Zea mays</name>
    <name type="common">Maize</name>
    <dbReference type="NCBI Taxonomy" id="4577"/>
    <lineage>
        <taxon>Eukaryota</taxon>
        <taxon>Viridiplantae</taxon>
        <taxon>Streptophyta</taxon>
        <taxon>Embryophyta</taxon>
        <taxon>Tracheophyta</taxon>
        <taxon>Spermatophyta</taxon>
        <taxon>Magnoliopsida</taxon>
        <taxon>Liliopsida</taxon>
        <taxon>Poales</taxon>
        <taxon>Poaceae</taxon>
        <taxon>PACMAD clade</taxon>
        <taxon>Panicoideae</taxon>
        <taxon>Andropogonodae</taxon>
        <taxon>Andropogoneae</taxon>
        <taxon>Tripsacinae</taxon>
        <taxon>Zea</taxon>
    </lineage>
</organism>
<feature type="region of interest" description="Disordered" evidence="1">
    <location>
        <begin position="155"/>
        <end position="191"/>
    </location>
</feature>
<feature type="compositionally biased region" description="Basic residues" evidence="1">
    <location>
        <begin position="64"/>
        <end position="77"/>
    </location>
</feature>
<feature type="compositionally biased region" description="Low complexity" evidence="1">
    <location>
        <begin position="25"/>
        <end position="41"/>
    </location>
</feature>
<feature type="region of interest" description="Disordered" evidence="1">
    <location>
        <begin position="1"/>
        <end position="101"/>
    </location>
</feature>
<dbReference type="InterPro" id="IPR023214">
    <property type="entry name" value="HAD_sf"/>
</dbReference>